<name>A0A480ARC5_9BURK</name>
<gene>
    <name evidence="1" type="ORF">AQPW35_16630</name>
</gene>
<keyword evidence="2" id="KW-1185">Reference proteome</keyword>
<proteinExistence type="predicted"/>
<dbReference type="EMBL" id="BJCL01000003">
    <property type="protein sequence ID" value="GCL62582.1"/>
    <property type="molecule type" value="Genomic_DNA"/>
</dbReference>
<dbReference type="AlphaFoldDB" id="A0A480ARC5"/>
<dbReference type="Proteomes" id="UP000301751">
    <property type="component" value="Unassembled WGS sequence"/>
</dbReference>
<organism evidence="1 2">
    <name type="scientific">Pseudaquabacterium pictum</name>
    <dbReference type="NCBI Taxonomy" id="2315236"/>
    <lineage>
        <taxon>Bacteria</taxon>
        <taxon>Pseudomonadati</taxon>
        <taxon>Pseudomonadota</taxon>
        <taxon>Betaproteobacteria</taxon>
        <taxon>Burkholderiales</taxon>
        <taxon>Sphaerotilaceae</taxon>
        <taxon>Pseudaquabacterium</taxon>
    </lineage>
</organism>
<evidence type="ECO:0000313" key="1">
    <source>
        <dbReference type="EMBL" id="GCL62582.1"/>
    </source>
</evidence>
<comment type="caution">
    <text evidence="1">The sequence shown here is derived from an EMBL/GenBank/DDBJ whole genome shotgun (WGS) entry which is preliminary data.</text>
</comment>
<dbReference type="OrthoDB" id="6117842at2"/>
<sequence>MDALQQFIHRVTEDWLKVYCNDMKRSYDPQGFDETSIKVAEADARDCMLAIDHGVVYDLQGGRYRACMSSANEVLFWEGRKDKPIRRITLWQEPVITFAALARLHLTHNWPKEKLGMQTKGWAFDLAAYDKGAIHAPRILGEVKKSSAELKRLRIELIGLSDGAPAESVSINSARKWNALLDTKPNTIWLVGPDEESYIYAYTYSKGGCTLQEVNSSALAYSAA</sequence>
<dbReference type="RefSeq" id="WP_137732333.1">
    <property type="nucleotide sequence ID" value="NZ_BJCL01000003.1"/>
</dbReference>
<reference evidence="2" key="1">
    <citation type="submission" date="2019-03" db="EMBL/GenBank/DDBJ databases">
        <title>Aquabacterium pictum sp.nov., the first bacteriochlorophyll a-containing freshwater bacterium in the genus Aquabacterium of the class Betaproteobacteria.</title>
        <authorList>
            <person name="Hirose S."/>
            <person name="Tank M."/>
            <person name="Hara E."/>
            <person name="Tamaki H."/>
            <person name="Takaichi S."/>
            <person name="Haruta S."/>
            <person name="Hanada S."/>
        </authorList>
    </citation>
    <scope>NUCLEOTIDE SEQUENCE [LARGE SCALE GENOMIC DNA]</scope>
    <source>
        <strain evidence="2">W35</strain>
    </source>
</reference>
<accession>A0A480ARC5</accession>
<protein>
    <submittedName>
        <fullName evidence="1">Uncharacterized protein</fullName>
    </submittedName>
</protein>
<evidence type="ECO:0000313" key="2">
    <source>
        <dbReference type="Proteomes" id="UP000301751"/>
    </source>
</evidence>